<feature type="region of interest" description="Disordered" evidence="1">
    <location>
        <begin position="85"/>
        <end position="104"/>
    </location>
</feature>
<keyword evidence="3" id="KW-1185">Reference proteome</keyword>
<dbReference type="AlphaFoldDB" id="A0A2A9PMJ9"/>
<name>A0A2A9PMJ9_OPHUN</name>
<dbReference type="EMBL" id="LAZP02000024">
    <property type="protein sequence ID" value="PFH62589.1"/>
    <property type="molecule type" value="Genomic_DNA"/>
</dbReference>
<protein>
    <submittedName>
        <fullName evidence="2">Uncharacterized protein</fullName>
    </submittedName>
</protein>
<dbReference type="Proteomes" id="UP000037136">
    <property type="component" value="Unassembled WGS sequence"/>
</dbReference>
<gene>
    <name evidence="2" type="ORF">XA68_13009</name>
</gene>
<reference evidence="2 3" key="2">
    <citation type="journal article" date="2017" name="Sci. Rep.">
        <title>Ant-infecting Ophiocordyceps genomes reveal a high diversity of potential behavioral manipulation genes and a possible major role for enterotoxins.</title>
        <authorList>
            <person name="de Bekker C."/>
            <person name="Ohm R.A."/>
            <person name="Evans H.C."/>
            <person name="Brachmann A."/>
            <person name="Hughes D.P."/>
        </authorList>
    </citation>
    <scope>NUCLEOTIDE SEQUENCE [LARGE SCALE GENOMIC DNA]</scope>
    <source>
        <strain evidence="2 3">SC16a</strain>
    </source>
</reference>
<organism evidence="2 3">
    <name type="scientific">Ophiocordyceps unilateralis</name>
    <name type="common">Zombie-ant fungus</name>
    <name type="synonym">Torrubia unilateralis</name>
    <dbReference type="NCBI Taxonomy" id="268505"/>
    <lineage>
        <taxon>Eukaryota</taxon>
        <taxon>Fungi</taxon>
        <taxon>Dikarya</taxon>
        <taxon>Ascomycota</taxon>
        <taxon>Pezizomycotina</taxon>
        <taxon>Sordariomycetes</taxon>
        <taxon>Hypocreomycetidae</taxon>
        <taxon>Hypocreales</taxon>
        <taxon>Ophiocordycipitaceae</taxon>
        <taxon>Ophiocordyceps</taxon>
    </lineage>
</organism>
<proteinExistence type="predicted"/>
<evidence type="ECO:0000256" key="1">
    <source>
        <dbReference type="SAM" id="MobiDB-lite"/>
    </source>
</evidence>
<feature type="region of interest" description="Disordered" evidence="1">
    <location>
        <begin position="1"/>
        <end position="42"/>
    </location>
</feature>
<feature type="compositionally biased region" description="Basic and acidic residues" evidence="1">
    <location>
        <begin position="26"/>
        <end position="41"/>
    </location>
</feature>
<accession>A0A2A9PMJ9</accession>
<evidence type="ECO:0000313" key="3">
    <source>
        <dbReference type="Proteomes" id="UP000037136"/>
    </source>
</evidence>
<feature type="compositionally biased region" description="Basic residues" evidence="1">
    <location>
        <begin position="14"/>
        <end position="25"/>
    </location>
</feature>
<sequence length="149" mass="16298">MAPKGRPERGAGATHRKTLNHRRHEERRGGDSRLQNPERAHLGYGIPRRFHLPVDAPLPSPLPVSKSPALGFRIQLVSTPRATHSVQRTCAVPRTGRDEQSAGARPALQFRDLVQRRRLVTAAGDAKAHYGYGLAARIDNASVSSGYDA</sequence>
<reference evidence="2 3" key="1">
    <citation type="journal article" date="2015" name="BMC Genomics">
        <title>Gene expression during zombie ant biting behavior reflects the complexity underlying fungal parasitic behavioral manipulation.</title>
        <authorList>
            <person name="de Bekker C."/>
            <person name="Ohm R.A."/>
            <person name="Loreto R.G."/>
            <person name="Sebastian A."/>
            <person name="Albert I."/>
            <person name="Merrow M."/>
            <person name="Brachmann A."/>
            <person name="Hughes D.P."/>
        </authorList>
    </citation>
    <scope>NUCLEOTIDE SEQUENCE [LARGE SCALE GENOMIC DNA]</scope>
    <source>
        <strain evidence="2 3">SC16a</strain>
    </source>
</reference>
<comment type="caution">
    <text evidence="2">The sequence shown here is derived from an EMBL/GenBank/DDBJ whole genome shotgun (WGS) entry which is preliminary data.</text>
</comment>
<evidence type="ECO:0000313" key="2">
    <source>
        <dbReference type="EMBL" id="PFH62589.1"/>
    </source>
</evidence>